<feature type="region of interest" description="Disordered" evidence="8">
    <location>
        <begin position="1421"/>
        <end position="1444"/>
    </location>
</feature>
<name>A0ABR4MVI9_9FUNG</name>
<evidence type="ECO:0000256" key="8">
    <source>
        <dbReference type="SAM" id="MobiDB-lite"/>
    </source>
</evidence>
<dbReference type="InterPro" id="IPR018494">
    <property type="entry name" value="Oxysterol-bd_CS"/>
</dbReference>
<feature type="region of interest" description="Disordered" evidence="8">
    <location>
        <begin position="883"/>
        <end position="920"/>
    </location>
</feature>
<dbReference type="Gene3D" id="2.40.160.120">
    <property type="match status" value="1"/>
</dbReference>
<keyword evidence="6" id="KW-0040">ANK repeat</keyword>
<feature type="repeat" description="ANK" evidence="6">
    <location>
        <begin position="253"/>
        <end position="285"/>
    </location>
</feature>
<dbReference type="Pfam" id="PF00023">
    <property type="entry name" value="Ank"/>
    <property type="match status" value="2"/>
</dbReference>
<dbReference type="InterPro" id="IPR037239">
    <property type="entry name" value="OSBP_sf"/>
</dbReference>
<feature type="compositionally biased region" description="Basic and acidic residues" evidence="8">
    <location>
        <begin position="1425"/>
        <end position="1444"/>
    </location>
</feature>
<feature type="region of interest" description="Disordered" evidence="8">
    <location>
        <begin position="581"/>
        <end position="604"/>
    </location>
</feature>
<accession>A0ABR4MVI9</accession>
<evidence type="ECO:0000256" key="5">
    <source>
        <dbReference type="ARBA" id="ARBA00023121"/>
    </source>
</evidence>
<dbReference type="InterPro" id="IPR000648">
    <property type="entry name" value="Oxysterol-bd"/>
</dbReference>
<dbReference type="InterPro" id="IPR036770">
    <property type="entry name" value="Ankyrin_rpt-contain_sf"/>
</dbReference>
<evidence type="ECO:0000256" key="3">
    <source>
        <dbReference type="ARBA" id="ARBA00022553"/>
    </source>
</evidence>
<dbReference type="SMART" id="SM00233">
    <property type="entry name" value="PH"/>
    <property type="match status" value="1"/>
</dbReference>
<dbReference type="Gene3D" id="1.25.40.20">
    <property type="entry name" value="Ankyrin repeat-containing domain"/>
    <property type="match status" value="2"/>
</dbReference>
<proteinExistence type="inferred from homology"/>
<evidence type="ECO:0000256" key="2">
    <source>
        <dbReference type="ARBA" id="ARBA00022448"/>
    </source>
</evidence>
<reference evidence="10 11" key="1">
    <citation type="submission" date="2023-09" db="EMBL/GenBank/DDBJ databases">
        <title>Pangenome analysis of Batrachochytrium dendrobatidis and related Chytrids.</title>
        <authorList>
            <person name="Yacoub M.N."/>
            <person name="Stajich J.E."/>
            <person name="James T.Y."/>
        </authorList>
    </citation>
    <scope>NUCLEOTIDE SEQUENCE [LARGE SCALE GENOMIC DNA]</scope>
    <source>
        <strain evidence="10 11">JEL0888</strain>
    </source>
</reference>
<evidence type="ECO:0000313" key="11">
    <source>
        <dbReference type="Proteomes" id="UP001527925"/>
    </source>
</evidence>
<dbReference type="SUPFAM" id="SSF50729">
    <property type="entry name" value="PH domain-like"/>
    <property type="match status" value="1"/>
</dbReference>
<feature type="domain" description="PH" evidence="9">
    <location>
        <begin position="350"/>
        <end position="446"/>
    </location>
</feature>
<dbReference type="Pfam" id="PF01237">
    <property type="entry name" value="Oxysterol_BP"/>
    <property type="match status" value="2"/>
</dbReference>
<feature type="region of interest" description="Disordered" evidence="8">
    <location>
        <begin position="783"/>
        <end position="861"/>
    </location>
</feature>
<dbReference type="SUPFAM" id="SSF144000">
    <property type="entry name" value="Oxysterol-binding protein-like"/>
    <property type="match status" value="2"/>
</dbReference>
<dbReference type="InterPro" id="IPR001849">
    <property type="entry name" value="PH_domain"/>
</dbReference>
<dbReference type="PANTHER" id="PTHR10972">
    <property type="entry name" value="OXYSTEROL-BINDING PROTEIN-RELATED"/>
    <property type="match status" value="1"/>
</dbReference>
<gene>
    <name evidence="10" type="ORF">HK105_209244</name>
</gene>
<dbReference type="PROSITE" id="PS50088">
    <property type="entry name" value="ANK_REPEAT"/>
    <property type="match status" value="2"/>
</dbReference>
<feature type="region of interest" description="Disordered" evidence="8">
    <location>
        <begin position="676"/>
        <end position="716"/>
    </location>
</feature>
<feature type="region of interest" description="Disordered" evidence="8">
    <location>
        <begin position="1"/>
        <end position="57"/>
    </location>
</feature>
<dbReference type="InterPro" id="IPR002110">
    <property type="entry name" value="Ankyrin_rpt"/>
</dbReference>
<keyword evidence="3" id="KW-0597">Phosphoprotein</keyword>
<comment type="caution">
    <text evidence="10">The sequence shown here is derived from an EMBL/GenBank/DDBJ whole genome shotgun (WGS) entry which is preliminary data.</text>
</comment>
<dbReference type="PANTHER" id="PTHR10972:SF205">
    <property type="entry name" value="OXYSTEROL-BINDING PROTEIN 1"/>
    <property type="match status" value="1"/>
</dbReference>
<dbReference type="InterPro" id="IPR011993">
    <property type="entry name" value="PH-like_dom_sf"/>
</dbReference>
<evidence type="ECO:0000256" key="6">
    <source>
        <dbReference type="PROSITE-ProRule" id="PRU00023"/>
    </source>
</evidence>
<evidence type="ECO:0000256" key="4">
    <source>
        <dbReference type="ARBA" id="ARBA00023055"/>
    </source>
</evidence>
<feature type="compositionally biased region" description="Polar residues" evidence="8">
    <location>
        <begin position="826"/>
        <end position="838"/>
    </location>
</feature>
<protein>
    <recommendedName>
        <fullName evidence="9">PH domain-containing protein</fullName>
    </recommendedName>
</protein>
<dbReference type="PROSITE" id="PS50003">
    <property type="entry name" value="PH_DOMAIN"/>
    <property type="match status" value="1"/>
</dbReference>
<dbReference type="Proteomes" id="UP001527925">
    <property type="component" value="Unassembled WGS sequence"/>
</dbReference>
<dbReference type="PROSITE" id="PS01013">
    <property type="entry name" value="OSBP"/>
    <property type="match status" value="1"/>
</dbReference>
<dbReference type="Gene3D" id="2.30.29.30">
    <property type="entry name" value="Pleckstrin-homology domain (PH domain)/Phosphotyrosine-binding domain (PTB)"/>
    <property type="match status" value="1"/>
</dbReference>
<dbReference type="SUPFAM" id="SSF48403">
    <property type="entry name" value="Ankyrin repeat"/>
    <property type="match status" value="1"/>
</dbReference>
<organism evidence="10 11">
    <name type="scientific">Polyrhizophydium stewartii</name>
    <dbReference type="NCBI Taxonomy" id="2732419"/>
    <lineage>
        <taxon>Eukaryota</taxon>
        <taxon>Fungi</taxon>
        <taxon>Fungi incertae sedis</taxon>
        <taxon>Chytridiomycota</taxon>
        <taxon>Chytridiomycota incertae sedis</taxon>
        <taxon>Chytridiomycetes</taxon>
        <taxon>Rhizophydiales</taxon>
        <taxon>Rhizophydiales incertae sedis</taxon>
        <taxon>Polyrhizophydium</taxon>
    </lineage>
</organism>
<feature type="compositionally biased region" description="Acidic residues" evidence="8">
    <location>
        <begin position="907"/>
        <end position="920"/>
    </location>
</feature>
<feature type="compositionally biased region" description="Basic and acidic residues" evidence="8">
    <location>
        <begin position="848"/>
        <end position="861"/>
    </location>
</feature>
<feature type="compositionally biased region" description="Low complexity" evidence="8">
    <location>
        <begin position="1086"/>
        <end position="1100"/>
    </location>
</feature>
<comment type="similarity">
    <text evidence="1 7">Belongs to the OSBP family.</text>
</comment>
<evidence type="ECO:0000259" key="9">
    <source>
        <dbReference type="PROSITE" id="PS50003"/>
    </source>
</evidence>
<evidence type="ECO:0000256" key="1">
    <source>
        <dbReference type="ARBA" id="ARBA00008842"/>
    </source>
</evidence>
<keyword evidence="5" id="KW-0446">Lipid-binding</keyword>
<keyword evidence="4" id="KW-0445">Lipid transport</keyword>
<dbReference type="PROSITE" id="PS50297">
    <property type="entry name" value="ANK_REP_REGION"/>
    <property type="match status" value="2"/>
</dbReference>
<feature type="compositionally biased region" description="Polar residues" evidence="8">
    <location>
        <begin position="791"/>
        <end position="808"/>
    </location>
</feature>
<feature type="compositionally biased region" description="Low complexity" evidence="8">
    <location>
        <begin position="7"/>
        <end position="50"/>
    </location>
</feature>
<feature type="repeat" description="ANK" evidence="6">
    <location>
        <begin position="147"/>
        <end position="169"/>
    </location>
</feature>
<evidence type="ECO:0000256" key="7">
    <source>
        <dbReference type="RuleBase" id="RU003844"/>
    </source>
</evidence>
<dbReference type="SMART" id="SM00248">
    <property type="entry name" value="ANK"/>
    <property type="match status" value="2"/>
</dbReference>
<keyword evidence="11" id="KW-1185">Reference proteome</keyword>
<dbReference type="EMBL" id="JADGIZ020000127">
    <property type="protein sequence ID" value="KAL2911287.1"/>
    <property type="molecule type" value="Genomic_DNA"/>
</dbReference>
<feature type="region of interest" description="Disordered" evidence="8">
    <location>
        <begin position="1086"/>
        <end position="1107"/>
    </location>
</feature>
<sequence>MSEHARTAAGRQPQQPQAQAQAGPGAARHPRSPAQQAPPTQPLALPVQQQSAAKERQLDDSVRHLQLVNALGTNNADQVLAAILRLTSSPPPAGAPPPSYGSPLHLVISLCSRPVVDAVVAAFCMPGSDAATRGNSLLWINARNSPDRETPLHIAARLGRADVVALLFRVPNVDDTLRAASGRTAEELAKSDRVAEVFAAHRQSFCDSVLTTVRSLLHNNESQSIIELFATNERARSYLALGTIDINAPIDDSERSILHYAAKADDLALVNWALSQGADPNVKDSKGKKPIELCKKDRTKDRLKGAISQAPIQSLNLAQATAAVSSAAAAGSPSAAAAATVAALRGPQDAPVLKGTLLKWTNYTTGYKPRYFVLENGSLSYYHTPDEYPSSCRGSLSTISANVTMPDSTDASRFDVVGAGNVRYSIKARSPADAKKWVWHLMESRRFMSDLKKAAAASGERHSIASGASGDHTPSAAFGGLSSSSSASNLGAMGSGAAAAGSAIGGAVPAGGDLWDADKDAGDLGTDDAAVAGPSAAMDDPLLSKVTSALDMLLPRVVDPSPAASPTARSPAGLGIAHQAAPASAIGGDGTADAQNSAPGLPEQTAPRRSILVHPDHLQALESSAFGSTSPGGSLPSSSLNIDTLLYLLEVQLEVQERVVHTVAEAIQAASAAGSNVDAGAHSPARSDAAASPAVGGAPSTRSSPLSPSRSGSPTRASLVDNLATLPGLLSDSVAHIQDTARRIVMLYDSRERMWSRKLRRETESRKRWEEVVSRVVGISNEDEHLLPTPSAATLETTPDNPSQTIQLQDPPRPNSPPHESHDASSSEVKQQPAQSPKQPRAVVPQRSFDRSLDHRSLDRRSLDRRSMERLSISGRRSVSLRQSLELRRSTGPLLGPGGAPARGDDSSDSDYDDADDGDVFYDAMEGGGGASSGGLASESFVEAAFGFPSLDDAATASSGALVAARASLEASALTSPSQDSSAFLNSAALIASLAGYEPITRIRMTLPLDPAKPKPTLAVWSFLKSAIGKDLTKITLPVFFNEPLSMLQRMCEDIEYIELLSLAGRTGSRLPGRHARTSLSALSLSSAASSQQQQQQQQQQPPPYSTDKLGAFASLPIFEGSSDPAADAASQLQMDLAEVEALEGESASMLRLMLVAAYAMSNYSSTVGRVNKPFNPMLGETYELVRPDKRYRYLSEQVCHHPPISACFCDSPDYTFWTEVNVKSKFWGKSLELHPLGNCHASLPLYGPDPAGSGRSVVVGSEHYSWKKVTTCVNNLIVGKLYLDHYGDMVVRNHRTGDVCTITFKPKETGGWFGVASSSSSGSQADGGGGELVGNVKDAQGRVRFELKGRWDDKLVAIPVMAFGSGVGGSTAAGMAPMLQRPLTLWKRLPLSQHASQFFNYTQFAMSLNQVNESLAQMLPPTDSRLRPDQTAMERGEWDTASRDKERLEMYQRERRKQIVAEFQATGIPSGPRRDDAHAGIEIGESWWTPRWFVREIEPDTREEHWRFTHEYWTHRQRAVKTHQWPEYVDDIFGLRDPAMIKAAASGGSNGSLASRGGRR</sequence>
<keyword evidence="2" id="KW-0813">Transport</keyword>
<dbReference type="Pfam" id="PF00169">
    <property type="entry name" value="PH"/>
    <property type="match status" value="1"/>
</dbReference>
<evidence type="ECO:0000313" key="10">
    <source>
        <dbReference type="EMBL" id="KAL2911287.1"/>
    </source>
</evidence>